<proteinExistence type="predicted"/>
<protein>
    <submittedName>
        <fullName evidence="2">Uncharacterized protein</fullName>
    </submittedName>
</protein>
<evidence type="ECO:0000313" key="2">
    <source>
        <dbReference type="EMBL" id="ESS61182.1"/>
    </source>
</evidence>
<feature type="compositionally biased region" description="Basic residues" evidence="1">
    <location>
        <begin position="78"/>
        <end position="87"/>
    </location>
</feature>
<feature type="region of interest" description="Disordered" evidence="1">
    <location>
        <begin position="1"/>
        <end position="147"/>
    </location>
</feature>
<dbReference type="VEuPathDB" id="TriTrypDB:TCDM_11237"/>
<evidence type="ECO:0000313" key="3">
    <source>
        <dbReference type="Proteomes" id="UP000017861"/>
    </source>
</evidence>
<feature type="compositionally biased region" description="Low complexity" evidence="1">
    <location>
        <begin position="122"/>
        <end position="132"/>
    </location>
</feature>
<evidence type="ECO:0000256" key="1">
    <source>
        <dbReference type="SAM" id="MobiDB-lite"/>
    </source>
</evidence>
<gene>
    <name evidence="2" type="ORF">TCDM_11237</name>
</gene>
<dbReference type="EMBL" id="AYLP01000326">
    <property type="protein sequence ID" value="ESS61182.1"/>
    <property type="molecule type" value="Genomic_DNA"/>
</dbReference>
<organism evidence="2 3">
    <name type="scientific">Trypanosoma cruzi Dm28c</name>
    <dbReference type="NCBI Taxonomy" id="1416333"/>
    <lineage>
        <taxon>Eukaryota</taxon>
        <taxon>Discoba</taxon>
        <taxon>Euglenozoa</taxon>
        <taxon>Kinetoplastea</taxon>
        <taxon>Metakinetoplastina</taxon>
        <taxon>Trypanosomatida</taxon>
        <taxon>Trypanosomatidae</taxon>
        <taxon>Trypanosoma</taxon>
        <taxon>Schizotrypanum</taxon>
    </lineage>
</organism>
<name>V5B5C6_TRYCR</name>
<dbReference type="Proteomes" id="UP000017861">
    <property type="component" value="Unassembled WGS sequence"/>
</dbReference>
<accession>V5B5C6</accession>
<feature type="compositionally biased region" description="Basic and acidic residues" evidence="1">
    <location>
        <begin position="102"/>
        <end position="112"/>
    </location>
</feature>
<sequence length="226" mass="25580">MRRKNSAPGTHSDGHHQQQEPRCVCRYSSRVSTQRAAPTQKHNRRNAKKHNHPSQHQIRASASRFAAVSTAHPQITPHSRRIPRRQIHNGSATSPFTAVGRESLDTHPRQAKCDTTQLDACRQNNNRTTQPRRTADSRPPRKSRHSQNTVCAFSAFTPLHNVCNLAIVEVCIFVCLLTSKIAKQLRSKTESKESNGRERQIAHTQITHIITNTHTPRNGCTQTKYK</sequence>
<reference evidence="2 3" key="1">
    <citation type="journal article" date="2014" name="Genome Announc.">
        <title>Trypanosoma cruzi Clone Dm28c Draft Genome Sequence.</title>
        <authorList>
            <person name="Grisard E.C."/>
            <person name="Teixeira S.M."/>
            <person name="de Almeida L.G."/>
            <person name="Stoco P.H."/>
            <person name="Gerber A.L."/>
            <person name="Talavera-Lopez C."/>
            <person name="Lima O.C."/>
            <person name="Andersson B."/>
            <person name="de Vasconcelos A.T."/>
        </authorList>
    </citation>
    <scope>NUCLEOTIDE SEQUENCE [LARGE SCALE GENOMIC DNA]</scope>
    <source>
        <strain evidence="2 3">Dm28c</strain>
    </source>
</reference>
<feature type="compositionally biased region" description="Basic residues" evidence="1">
    <location>
        <begin position="41"/>
        <end position="53"/>
    </location>
</feature>
<comment type="caution">
    <text evidence="2">The sequence shown here is derived from an EMBL/GenBank/DDBJ whole genome shotgun (WGS) entry which is preliminary data.</text>
</comment>
<dbReference type="AlphaFoldDB" id="V5B5C6"/>